<dbReference type="Proteomes" id="UP000222366">
    <property type="component" value="Unassembled WGS sequence"/>
</dbReference>
<dbReference type="Pfam" id="PF12306">
    <property type="entry name" value="PixA"/>
    <property type="match status" value="1"/>
</dbReference>
<evidence type="ECO:0000313" key="2">
    <source>
        <dbReference type="Proteomes" id="UP000222366"/>
    </source>
</evidence>
<organism evidence="1 2">
    <name type="scientific">Xenorhabdus stockiae</name>
    <dbReference type="NCBI Taxonomy" id="351614"/>
    <lineage>
        <taxon>Bacteria</taxon>
        <taxon>Pseudomonadati</taxon>
        <taxon>Pseudomonadota</taxon>
        <taxon>Gammaproteobacteria</taxon>
        <taxon>Enterobacterales</taxon>
        <taxon>Morganellaceae</taxon>
        <taxon>Xenorhabdus</taxon>
    </lineage>
</organism>
<dbReference type="Gene3D" id="2.60.40.3910">
    <property type="entry name" value="Inclusion body protein"/>
    <property type="match status" value="1"/>
</dbReference>
<comment type="caution">
    <text evidence="1">The sequence shown here is derived from an EMBL/GenBank/DDBJ whole genome shotgun (WGS) entry which is preliminary data.</text>
</comment>
<reference evidence="1 2" key="1">
    <citation type="journal article" date="2017" name="Nat. Microbiol.">
        <title>Natural product diversity associated with the nematode symbionts Photorhabdus and Xenorhabdus.</title>
        <authorList>
            <person name="Tobias N.J."/>
            <person name="Wolff H."/>
            <person name="Djahanschiri B."/>
            <person name="Grundmann F."/>
            <person name="Kronenwerth M."/>
            <person name="Shi Y.M."/>
            <person name="Simonyi S."/>
            <person name="Grun P."/>
            <person name="Shapiro-Ilan D."/>
            <person name="Pidot S.J."/>
            <person name="Stinear T.P."/>
            <person name="Ebersberger I."/>
            <person name="Bode H.B."/>
        </authorList>
    </citation>
    <scope>NUCLEOTIDE SEQUENCE [LARGE SCALE GENOMIC DNA]</scope>
    <source>
        <strain evidence="1 2">DSM 17904</strain>
    </source>
</reference>
<dbReference type="InterPro" id="IPR038712">
    <property type="entry name" value="PixA-like_sf"/>
</dbReference>
<dbReference type="EMBL" id="NJAJ01000033">
    <property type="protein sequence ID" value="PHM64240.1"/>
    <property type="molecule type" value="Genomic_DNA"/>
</dbReference>
<accession>A0A2D0KLD1</accession>
<dbReference type="InterPro" id="IPR021087">
    <property type="entry name" value="Uncharacterised_PixA/AidA"/>
</dbReference>
<evidence type="ECO:0000313" key="1">
    <source>
        <dbReference type="EMBL" id="PHM64240.1"/>
    </source>
</evidence>
<dbReference type="RefSeq" id="WP_099125641.1">
    <property type="nucleotide sequence ID" value="NZ_CAWNRH010000108.1"/>
</dbReference>
<keyword evidence="2" id="KW-1185">Reference proteome</keyword>
<sequence>MSKMIDILVGIRAEDIMNDFGKLSKDINNPVSLWSEGIFKKYITYIPEDDRLASVNSSGNLVIKCDAGDMLRVKVMTLNMNLDYSVALIKLDSMMNVMPDDMMTMLEPHKVVQGIEYIPVVDVRNPLDVNMQAIRNYYWMSKVNMMPANGTMRTMYYECIVGIYKEGILQGYVAAEPALILDKR</sequence>
<dbReference type="AlphaFoldDB" id="A0A2D0KLD1"/>
<gene>
    <name evidence="1" type="ORF">Xsto_03174</name>
</gene>
<proteinExistence type="predicted"/>
<protein>
    <submittedName>
        <fullName evidence="1">Methionine-rich PixA inclusion body protein</fullName>
    </submittedName>
</protein>
<name>A0A2D0KLD1_9GAMM</name>